<protein>
    <recommendedName>
        <fullName evidence="2">Gag1-like clamp domain-containing protein</fullName>
    </recommendedName>
</protein>
<feature type="compositionally biased region" description="Acidic residues" evidence="1">
    <location>
        <begin position="99"/>
        <end position="109"/>
    </location>
</feature>
<dbReference type="InterPro" id="IPR025124">
    <property type="entry name" value="Gag1-like_clamp"/>
</dbReference>
<evidence type="ECO:0000313" key="3">
    <source>
        <dbReference type="EMBL" id="THV65941.1"/>
    </source>
</evidence>
<dbReference type="AlphaFoldDB" id="A0A4S8S6U5"/>
<feature type="domain" description="Gag1-like clamp" evidence="2">
    <location>
        <begin position="114"/>
        <end position="255"/>
    </location>
</feature>
<proteinExistence type="predicted"/>
<comment type="caution">
    <text evidence="3">The sequence shown here is derived from an EMBL/GenBank/DDBJ whole genome shotgun (WGS) entry which is preliminary data.</text>
</comment>
<dbReference type="InterPro" id="IPR053274">
    <property type="entry name" value="Fluconazole_resistance"/>
</dbReference>
<gene>
    <name evidence="3" type="ORF">D6D28_08725</name>
</gene>
<accession>A0A4S8S6U5</accession>
<feature type="region of interest" description="Disordered" evidence="1">
    <location>
        <begin position="291"/>
        <end position="321"/>
    </location>
</feature>
<dbReference type="Proteomes" id="UP000304951">
    <property type="component" value="Unassembled WGS sequence"/>
</dbReference>
<name>A0A4S8S6U5_AURPU</name>
<organism evidence="3 4">
    <name type="scientific">Aureobasidium pullulans</name>
    <name type="common">Black yeast</name>
    <name type="synonym">Pullularia pullulans</name>
    <dbReference type="NCBI Taxonomy" id="5580"/>
    <lineage>
        <taxon>Eukaryota</taxon>
        <taxon>Fungi</taxon>
        <taxon>Dikarya</taxon>
        <taxon>Ascomycota</taxon>
        <taxon>Pezizomycotina</taxon>
        <taxon>Dothideomycetes</taxon>
        <taxon>Dothideomycetidae</taxon>
        <taxon>Dothideales</taxon>
        <taxon>Saccotheciaceae</taxon>
        <taxon>Aureobasidium</taxon>
    </lineage>
</organism>
<feature type="region of interest" description="Disordered" evidence="1">
    <location>
        <begin position="96"/>
        <end position="121"/>
    </location>
</feature>
<dbReference type="EMBL" id="QZAF01000587">
    <property type="protein sequence ID" value="THV65941.1"/>
    <property type="molecule type" value="Genomic_DNA"/>
</dbReference>
<reference evidence="3 4" key="1">
    <citation type="submission" date="2018-10" db="EMBL/GenBank/DDBJ databases">
        <title>Fifty Aureobasidium pullulans genomes reveal a recombining polyextremotolerant generalist.</title>
        <authorList>
            <person name="Gostincar C."/>
            <person name="Turk M."/>
            <person name="Zajc J."/>
            <person name="Gunde-Cimerman N."/>
        </authorList>
    </citation>
    <scope>NUCLEOTIDE SEQUENCE [LARGE SCALE GENOMIC DNA]</scope>
    <source>
        <strain evidence="3 4">EXF-11900</strain>
    </source>
</reference>
<dbReference type="PANTHER" id="PTHR28065:SF1">
    <property type="entry name" value="DUF4050 DOMAIN-CONTAINING PROTEIN"/>
    <property type="match status" value="1"/>
</dbReference>
<evidence type="ECO:0000256" key="1">
    <source>
        <dbReference type="SAM" id="MobiDB-lite"/>
    </source>
</evidence>
<feature type="region of interest" description="Disordered" evidence="1">
    <location>
        <begin position="164"/>
        <end position="186"/>
    </location>
</feature>
<evidence type="ECO:0000259" key="2">
    <source>
        <dbReference type="Pfam" id="PF13259"/>
    </source>
</evidence>
<dbReference type="PANTHER" id="PTHR28065">
    <property type="entry name" value="FREQUENIN"/>
    <property type="match status" value="1"/>
</dbReference>
<sequence length="483" mass="54166">MVLNLGRSSGEQLDQQRKARAFLQEKVKNDWSYPNAPHDLPWNDQASVHSTTSTLPTVSDLTLDVGKEVNAHILANTTSEPDGIDPATIAGWREREYSDGEDSGSDDDAAPVYETPESVGDTLGVRKAQRRLRRQRRLERDMKKNIGLAHWSAQRNAWTNAQYKDSVNQPQPPAASGPATATRPVTGASPDAELLIPVARQLLPDNPIRSRISTSTYSDIYTKIILQGRTPSIPINLSDITRSLVQGWKEEGNWPPKPTPAEPSLVKKNGHPQIKKSLKNMGRILGIGGPGVPIEKGSGQGQMELNAKGREDPDDTATQDGSTALVETNSDYCSRERSRLALEKWDGEFAEIWWHGFGERIHERVNKRLNSPTTRNISAVDLSEDQTYAKIASKVVRRTDEWDTVFLDEVAVHEPKRSKARSIFYDFLKPFRDARDEILRVAWTQYLGRKVLWEGPEYIVKKKAIEAHRKNIRIRGFARGGGW</sequence>
<evidence type="ECO:0000313" key="4">
    <source>
        <dbReference type="Proteomes" id="UP000304951"/>
    </source>
</evidence>
<dbReference type="Pfam" id="PF13259">
    <property type="entry name" value="clamp_Gag1-like"/>
    <property type="match status" value="1"/>
</dbReference>